<evidence type="ECO:0000256" key="3">
    <source>
        <dbReference type="ARBA" id="ARBA00023125"/>
    </source>
</evidence>
<sequence length="323" mass="34417">MANTYDLNLLIALDALLSTGSVTQAAGRMHLSTPAMSHTLARIREAFGDPILVRAGRSLVPTPRALALAEPVRALLAQARALQDPVDAGGLAGLRRRFVVRAPEGIAVVFGASLSRALEAEMPLASLQFLPETHADPGALREGRIDLDVGSFRSMDPETESLVISEQTLVGVVRAGHPLLKSARKSQRLSAAQFAAARHVGITQRPGESSPVDAALEALGLQRQLALLVPSSFSALIAASRTDLVACVPTRTAHGMAASLGLVVFALPIDVQVQPMRMAWHPRHQADPAHQWLRDCIQRQLDDPQWIRPSVASLTDGAGRGIT</sequence>
<dbReference type="PROSITE" id="PS50931">
    <property type="entry name" value="HTH_LYSR"/>
    <property type="match status" value="1"/>
</dbReference>
<evidence type="ECO:0000256" key="1">
    <source>
        <dbReference type="ARBA" id="ARBA00009437"/>
    </source>
</evidence>
<name>A0A2G7T7J2_9FLAO</name>
<evidence type="ECO:0000259" key="5">
    <source>
        <dbReference type="PROSITE" id="PS50931"/>
    </source>
</evidence>
<proteinExistence type="inferred from homology"/>
<organism evidence="6">
    <name type="scientific">Chryseobacterium sp. B5</name>
    <dbReference type="NCBI Taxonomy" id="2050562"/>
    <lineage>
        <taxon>Bacteria</taxon>
        <taxon>Pseudomonadati</taxon>
        <taxon>Bacteroidota</taxon>
        <taxon>Flavobacteriia</taxon>
        <taxon>Flavobacteriales</taxon>
        <taxon>Weeksellaceae</taxon>
        <taxon>Chryseobacterium group</taxon>
        <taxon>Chryseobacterium</taxon>
    </lineage>
</organism>
<dbReference type="InterPro" id="IPR036388">
    <property type="entry name" value="WH-like_DNA-bd_sf"/>
</dbReference>
<evidence type="ECO:0000313" key="6">
    <source>
        <dbReference type="EMBL" id="PII35849.1"/>
    </source>
</evidence>
<keyword evidence="2" id="KW-0805">Transcription regulation</keyword>
<dbReference type="PANTHER" id="PTHR30118:SF15">
    <property type="entry name" value="TRANSCRIPTIONAL REGULATORY PROTEIN"/>
    <property type="match status" value="1"/>
</dbReference>
<protein>
    <submittedName>
        <fullName evidence="6">LysR family transcriptional regulator</fullName>
    </submittedName>
</protein>
<dbReference type="SUPFAM" id="SSF46785">
    <property type="entry name" value="Winged helix' DNA-binding domain"/>
    <property type="match status" value="1"/>
</dbReference>
<dbReference type="Pfam" id="PF00126">
    <property type="entry name" value="HTH_1"/>
    <property type="match status" value="1"/>
</dbReference>
<reference evidence="6" key="1">
    <citation type="submission" date="2017-10" db="EMBL/GenBank/DDBJ databases">
        <title>Chryseobacterium sp. B5 is a hydrocarbonoclastic and plant growth promoting bacterium.</title>
        <authorList>
            <person name="Thijs S."/>
            <person name="Gkorezis P."/>
            <person name="Van Hamme J."/>
        </authorList>
    </citation>
    <scope>NUCLEOTIDE SEQUENCE</scope>
    <source>
        <strain evidence="6">B5</strain>
    </source>
</reference>
<gene>
    <name evidence="6" type="ORF">CTI11_11025</name>
</gene>
<dbReference type="Gene3D" id="1.10.10.10">
    <property type="entry name" value="Winged helix-like DNA-binding domain superfamily/Winged helix DNA-binding domain"/>
    <property type="match status" value="1"/>
</dbReference>
<evidence type="ECO:0000256" key="4">
    <source>
        <dbReference type="ARBA" id="ARBA00023163"/>
    </source>
</evidence>
<keyword evidence="3" id="KW-0238">DNA-binding</keyword>
<dbReference type="InterPro" id="IPR000847">
    <property type="entry name" value="LysR_HTH_N"/>
</dbReference>
<dbReference type="AlphaFoldDB" id="A0A2G7T7J2"/>
<dbReference type="InterPro" id="IPR050389">
    <property type="entry name" value="LysR-type_TF"/>
</dbReference>
<dbReference type="GO" id="GO:0003677">
    <property type="term" value="F:DNA binding"/>
    <property type="evidence" value="ECO:0007669"/>
    <property type="project" value="UniProtKB-KW"/>
</dbReference>
<dbReference type="Pfam" id="PF03466">
    <property type="entry name" value="LysR_substrate"/>
    <property type="match status" value="1"/>
</dbReference>
<dbReference type="Gene3D" id="3.40.190.10">
    <property type="entry name" value="Periplasmic binding protein-like II"/>
    <property type="match status" value="2"/>
</dbReference>
<dbReference type="PANTHER" id="PTHR30118">
    <property type="entry name" value="HTH-TYPE TRANSCRIPTIONAL REGULATOR LEUO-RELATED"/>
    <property type="match status" value="1"/>
</dbReference>
<evidence type="ECO:0000256" key="2">
    <source>
        <dbReference type="ARBA" id="ARBA00023015"/>
    </source>
</evidence>
<dbReference type="EMBL" id="PEKC01000032">
    <property type="protein sequence ID" value="PII35849.1"/>
    <property type="molecule type" value="Genomic_DNA"/>
</dbReference>
<comment type="caution">
    <text evidence="6">The sequence shown here is derived from an EMBL/GenBank/DDBJ whole genome shotgun (WGS) entry which is preliminary data.</text>
</comment>
<dbReference type="GO" id="GO:0003700">
    <property type="term" value="F:DNA-binding transcription factor activity"/>
    <property type="evidence" value="ECO:0007669"/>
    <property type="project" value="InterPro"/>
</dbReference>
<accession>A0A2G7T7J2</accession>
<keyword evidence="4" id="KW-0804">Transcription</keyword>
<dbReference type="CDD" id="cd08460">
    <property type="entry name" value="PBP2_DntR_like_1"/>
    <property type="match status" value="1"/>
</dbReference>
<feature type="domain" description="HTH lysR-type" evidence="5">
    <location>
        <begin position="5"/>
        <end position="62"/>
    </location>
</feature>
<dbReference type="InterPro" id="IPR005119">
    <property type="entry name" value="LysR_subst-bd"/>
</dbReference>
<dbReference type="SUPFAM" id="SSF53850">
    <property type="entry name" value="Periplasmic binding protein-like II"/>
    <property type="match status" value="1"/>
</dbReference>
<dbReference type="InterPro" id="IPR036390">
    <property type="entry name" value="WH_DNA-bd_sf"/>
</dbReference>
<comment type="similarity">
    <text evidence="1">Belongs to the LysR transcriptional regulatory family.</text>
</comment>